<name>A0A7W7W314_9ACTN</name>
<dbReference type="Proteomes" id="UP000523007">
    <property type="component" value="Unassembled WGS sequence"/>
</dbReference>
<reference evidence="6 7" key="1">
    <citation type="submission" date="2020-08" db="EMBL/GenBank/DDBJ databases">
        <title>Sequencing the genomes of 1000 actinobacteria strains.</title>
        <authorList>
            <person name="Klenk H.-P."/>
        </authorList>
    </citation>
    <scope>NUCLEOTIDE SEQUENCE [LARGE SCALE GENOMIC DNA]</scope>
    <source>
        <strain evidence="6 7">DSM 102030</strain>
    </source>
</reference>
<dbReference type="EMBL" id="JACHJT010000001">
    <property type="protein sequence ID" value="MBB4931334.1"/>
    <property type="molecule type" value="Genomic_DNA"/>
</dbReference>
<dbReference type="InterPro" id="IPR050707">
    <property type="entry name" value="HTH_MetabolicPath_Reg"/>
</dbReference>
<dbReference type="AlphaFoldDB" id="A0A7W7W314"/>
<dbReference type="SUPFAM" id="SSF55781">
    <property type="entry name" value="GAF domain-like"/>
    <property type="match status" value="1"/>
</dbReference>
<dbReference type="PROSITE" id="PS51078">
    <property type="entry name" value="ICLR_ED"/>
    <property type="match status" value="1"/>
</dbReference>
<keyword evidence="1" id="KW-0805">Transcription regulation</keyword>
<dbReference type="PROSITE" id="PS50096">
    <property type="entry name" value="IQ"/>
    <property type="match status" value="1"/>
</dbReference>
<comment type="caution">
    <text evidence="6">The sequence shown here is derived from an EMBL/GenBank/DDBJ whole genome shotgun (WGS) entry which is preliminary data.</text>
</comment>
<dbReference type="Gene3D" id="1.10.10.10">
    <property type="entry name" value="Winged helix-like DNA-binding domain superfamily/Winged helix DNA-binding domain"/>
    <property type="match status" value="1"/>
</dbReference>
<accession>A0A7W7W314</accession>
<dbReference type="PANTHER" id="PTHR30136">
    <property type="entry name" value="HELIX-TURN-HELIX TRANSCRIPTIONAL REGULATOR, ICLR FAMILY"/>
    <property type="match status" value="1"/>
</dbReference>
<dbReference type="SUPFAM" id="SSF46785">
    <property type="entry name" value="Winged helix' DNA-binding domain"/>
    <property type="match status" value="1"/>
</dbReference>
<evidence type="ECO:0000259" key="5">
    <source>
        <dbReference type="PROSITE" id="PS51078"/>
    </source>
</evidence>
<evidence type="ECO:0000256" key="2">
    <source>
        <dbReference type="ARBA" id="ARBA00023125"/>
    </source>
</evidence>
<dbReference type="GO" id="GO:0045892">
    <property type="term" value="P:negative regulation of DNA-templated transcription"/>
    <property type="evidence" value="ECO:0007669"/>
    <property type="project" value="TreeGrafter"/>
</dbReference>
<keyword evidence="3" id="KW-0804">Transcription</keyword>
<dbReference type="SMART" id="SM00346">
    <property type="entry name" value="HTH_ICLR"/>
    <property type="match status" value="1"/>
</dbReference>
<dbReference type="GO" id="GO:0003677">
    <property type="term" value="F:DNA binding"/>
    <property type="evidence" value="ECO:0007669"/>
    <property type="project" value="UniProtKB-KW"/>
</dbReference>
<dbReference type="PANTHER" id="PTHR30136:SF35">
    <property type="entry name" value="HTH-TYPE TRANSCRIPTIONAL REGULATOR RV1719"/>
    <property type="match status" value="1"/>
</dbReference>
<gene>
    <name evidence="6" type="ORF">F4561_002154</name>
</gene>
<evidence type="ECO:0000256" key="3">
    <source>
        <dbReference type="ARBA" id="ARBA00023163"/>
    </source>
</evidence>
<dbReference type="InterPro" id="IPR036388">
    <property type="entry name" value="WH-like_DNA-bd_sf"/>
</dbReference>
<dbReference type="InterPro" id="IPR014757">
    <property type="entry name" value="Tscrpt_reg_IclR_C"/>
</dbReference>
<dbReference type="PROSITE" id="PS51077">
    <property type="entry name" value="HTH_ICLR"/>
    <property type="match status" value="1"/>
</dbReference>
<feature type="domain" description="IclR-ED" evidence="5">
    <location>
        <begin position="63"/>
        <end position="247"/>
    </location>
</feature>
<dbReference type="RefSeq" id="WP_184577371.1">
    <property type="nucleotide sequence ID" value="NZ_JACHJT010000001.1"/>
</dbReference>
<dbReference type="Gene3D" id="3.30.450.40">
    <property type="match status" value="1"/>
</dbReference>
<organism evidence="6 7">
    <name type="scientific">Lipingzhangella halophila</name>
    <dbReference type="NCBI Taxonomy" id="1783352"/>
    <lineage>
        <taxon>Bacteria</taxon>
        <taxon>Bacillati</taxon>
        <taxon>Actinomycetota</taxon>
        <taxon>Actinomycetes</taxon>
        <taxon>Streptosporangiales</taxon>
        <taxon>Nocardiopsidaceae</taxon>
        <taxon>Lipingzhangella</taxon>
    </lineage>
</organism>
<dbReference type="GO" id="GO:0003700">
    <property type="term" value="F:DNA-binding transcription factor activity"/>
    <property type="evidence" value="ECO:0007669"/>
    <property type="project" value="TreeGrafter"/>
</dbReference>
<dbReference type="InterPro" id="IPR005471">
    <property type="entry name" value="Tscrpt_reg_IclR_N"/>
</dbReference>
<evidence type="ECO:0000313" key="6">
    <source>
        <dbReference type="EMBL" id="MBB4931334.1"/>
    </source>
</evidence>
<evidence type="ECO:0000259" key="4">
    <source>
        <dbReference type="PROSITE" id="PS51077"/>
    </source>
</evidence>
<dbReference type="InterPro" id="IPR036390">
    <property type="entry name" value="WH_DNA-bd_sf"/>
</dbReference>
<keyword evidence="2 6" id="KW-0238">DNA-binding</keyword>
<dbReference type="Pfam" id="PF09339">
    <property type="entry name" value="HTH_IclR"/>
    <property type="match status" value="1"/>
</dbReference>
<protein>
    <submittedName>
        <fullName evidence="6">DNA-binding IclR family transcriptional regulator</fullName>
    </submittedName>
</protein>
<dbReference type="Pfam" id="PF01614">
    <property type="entry name" value="IclR_C"/>
    <property type="match status" value="1"/>
</dbReference>
<keyword evidence="7" id="KW-1185">Reference proteome</keyword>
<sequence length="262" mass="28086">MNSAQLALKAVRLLAHRGELSVTELAAELQIARSTAHRVLANCVATGYARQDHVGGPYVMGHVIHELALGATSAVTLRDAAAPVLVELRDSLNLTSSLSILENRSTRFVQSLEGRSPHRLNSRLGLSCPAHCTSGGKAILAYCSEEDLERRYPTRTLRAMTEHSIDDWDELRRRLDLVRLRGWDTNIGESNPGVNAVGAPILVGSGEPIAAVSVASVAPRLCTRAAILDVADELVDAATRIQSAMRGAPVRSQDPHELGATP</sequence>
<dbReference type="InterPro" id="IPR029016">
    <property type="entry name" value="GAF-like_dom_sf"/>
</dbReference>
<proteinExistence type="predicted"/>
<evidence type="ECO:0000256" key="1">
    <source>
        <dbReference type="ARBA" id="ARBA00023015"/>
    </source>
</evidence>
<feature type="domain" description="HTH iclR-type" evidence="4">
    <location>
        <begin position="1"/>
        <end position="62"/>
    </location>
</feature>
<evidence type="ECO:0000313" key="7">
    <source>
        <dbReference type="Proteomes" id="UP000523007"/>
    </source>
</evidence>